<comment type="caution">
    <text evidence="1">The sequence shown here is derived from an EMBL/GenBank/DDBJ whole genome shotgun (WGS) entry which is preliminary data.</text>
</comment>
<proteinExistence type="predicted"/>
<evidence type="ECO:0000313" key="1">
    <source>
        <dbReference type="EMBL" id="MPC87296.1"/>
    </source>
</evidence>
<dbReference type="Proteomes" id="UP000324222">
    <property type="component" value="Unassembled WGS sequence"/>
</dbReference>
<gene>
    <name evidence="1" type="ORF">E2C01_082154</name>
</gene>
<dbReference type="AlphaFoldDB" id="A0A5B7J016"/>
<keyword evidence="2" id="KW-1185">Reference proteome</keyword>
<dbReference type="EMBL" id="VSRR010074067">
    <property type="protein sequence ID" value="MPC87296.1"/>
    <property type="molecule type" value="Genomic_DNA"/>
</dbReference>
<accession>A0A5B7J016</accession>
<organism evidence="1 2">
    <name type="scientific">Portunus trituberculatus</name>
    <name type="common">Swimming crab</name>
    <name type="synonym">Neptunus trituberculatus</name>
    <dbReference type="NCBI Taxonomy" id="210409"/>
    <lineage>
        <taxon>Eukaryota</taxon>
        <taxon>Metazoa</taxon>
        <taxon>Ecdysozoa</taxon>
        <taxon>Arthropoda</taxon>
        <taxon>Crustacea</taxon>
        <taxon>Multicrustacea</taxon>
        <taxon>Malacostraca</taxon>
        <taxon>Eumalacostraca</taxon>
        <taxon>Eucarida</taxon>
        <taxon>Decapoda</taxon>
        <taxon>Pleocyemata</taxon>
        <taxon>Brachyura</taxon>
        <taxon>Eubrachyura</taxon>
        <taxon>Portunoidea</taxon>
        <taxon>Portunidae</taxon>
        <taxon>Portuninae</taxon>
        <taxon>Portunus</taxon>
    </lineage>
</organism>
<name>A0A5B7J016_PORTR</name>
<reference evidence="1 2" key="1">
    <citation type="submission" date="2019-05" db="EMBL/GenBank/DDBJ databases">
        <title>Another draft genome of Portunus trituberculatus and its Hox gene families provides insights of decapod evolution.</title>
        <authorList>
            <person name="Jeong J.-H."/>
            <person name="Song I."/>
            <person name="Kim S."/>
            <person name="Choi T."/>
            <person name="Kim D."/>
            <person name="Ryu S."/>
            <person name="Kim W."/>
        </authorList>
    </citation>
    <scope>NUCLEOTIDE SEQUENCE [LARGE SCALE GENOMIC DNA]</scope>
    <source>
        <tissue evidence="1">Muscle</tissue>
    </source>
</reference>
<sequence length="67" mass="7875">MIKQKGPLRCHGFPNQVRELSSFLNEFRYRNVEVQKQDKEFQSLPSVEVKIYQGLLGTCKFLQNSLE</sequence>
<evidence type="ECO:0000313" key="2">
    <source>
        <dbReference type="Proteomes" id="UP000324222"/>
    </source>
</evidence>
<protein>
    <submittedName>
        <fullName evidence="1">Uncharacterized protein</fullName>
    </submittedName>
</protein>